<organism evidence="1 2">
    <name type="scientific">Streptomyces alanosinicus</name>
    <dbReference type="NCBI Taxonomy" id="68171"/>
    <lineage>
        <taxon>Bacteria</taxon>
        <taxon>Bacillati</taxon>
        <taxon>Actinomycetota</taxon>
        <taxon>Actinomycetes</taxon>
        <taxon>Kitasatosporales</taxon>
        <taxon>Streptomycetaceae</taxon>
        <taxon>Streptomyces</taxon>
    </lineage>
</organism>
<reference evidence="1" key="1">
    <citation type="journal article" date="2014" name="Int. J. Syst. Evol. Microbiol.">
        <title>Complete genome sequence of Corynebacterium casei LMG S-19264T (=DSM 44701T), isolated from a smear-ripened cheese.</title>
        <authorList>
            <consortium name="US DOE Joint Genome Institute (JGI-PGF)"/>
            <person name="Walter F."/>
            <person name="Albersmeier A."/>
            <person name="Kalinowski J."/>
            <person name="Ruckert C."/>
        </authorList>
    </citation>
    <scope>NUCLEOTIDE SEQUENCE</scope>
    <source>
        <strain evidence="1">JCM 4714</strain>
    </source>
</reference>
<keyword evidence="2" id="KW-1185">Reference proteome</keyword>
<dbReference type="AlphaFoldDB" id="A0A918YPL4"/>
<dbReference type="Proteomes" id="UP000655443">
    <property type="component" value="Unassembled WGS sequence"/>
</dbReference>
<sequence length="96" mass="10079">MALPADAGMRFGTQVNPDHQLTVWDGVGDPAVYMGSISQDGQSLAFSEVDLHIPVAGSRSVMWVCVSASDDTPPGLTSVEFTVGDRISPSTSIEVL</sequence>
<reference evidence="1" key="2">
    <citation type="submission" date="2020-09" db="EMBL/GenBank/DDBJ databases">
        <authorList>
            <person name="Sun Q."/>
            <person name="Ohkuma M."/>
        </authorList>
    </citation>
    <scope>NUCLEOTIDE SEQUENCE</scope>
    <source>
        <strain evidence="1">JCM 4714</strain>
    </source>
</reference>
<protein>
    <submittedName>
        <fullName evidence="1">Uncharacterized protein</fullName>
    </submittedName>
</protein>
<name>A0A918YPL4_9ACTN</name>
<accession>A0A918YPL4</accession>
<evidence type="ECO:0000313" key="2">
    <source>
        <dbReference type="Proteomes" id="UP000655443"/>
    </source>
</evidence>
<dbReference type="EMBL" id="BMVG01000024">
    <property type="protein sequence ID" value="GHE10639.1"/>
    <property type="molecule type" value="Genomic_DNA"/>
</dbReference>
<gene>
    <name evidence="1" type="ORF">GCM10010339_67510</name>
</gene>
<proteinExistence type="predicted"/>
<evidence type="ECO:0000313" key="1">
    <source>
        <dbReference type="EMBL" id="GHE10639.1"/>
    </source>
</evidence>
<comment type="caution">
    <text evidence="1">The sequence shown here is derived from an EMBL/GenBank/DDBJ whole genome shotgun (WGS) entry which is preliminary data.</text>
</comment>